<proteinExistence type="predicted"/>
<dbReference type="AlphaFoldDB" id="A0A8K0JVW3"/>
<keyword evidence="1" id="KW-0812">Transmembrane</keyword>
<keyword evidence="1" id="KW-1133">Transmembrane helix</keyword>
<name>A0A8K0JVW3_LADFU</name>
<protein>
    <submittedName>
        <fullName evidence="2">Uncharacterized protein</fullName>
    </submittedName>
</protein>
<dbReference type="EMBL" id="KZ308157">
    <property type="protein sequence ID" value="KAG8223358.1"/>
    <property type="molecule type" value="Genomic_DNA"/>
</dbReference>
<evidence type="ECO:0000313" key="2">
    <source>
        <dbReference type="EMBL" id="KAG8223358.1"/>
    </source>
</evidence>
<sequence length="175" mass="19457">MLKMADGVSKLEGWWKFLQFLLIIASGALLWDLGDRKNFFLSEEQQTFIYIVEGATLVLVLIQLIGILSKKLSPKLVAILLAIIGTIFWTAAAVIELRSYYYNFPKGIEEGLPGEIFTAVINSVTPELKEMKYKFLSLGIITAVNAFLLLVEACGVSSWRNSAAATQRGFVFQTV</sequence>
<dbReference type="Proteomes" id="UP000792457">
    <property type="component" value="Unassembled WGS sequence"/>
</dbReference>
<feature type="transmembrane region" description="Helical" evidence="1">
    <location>
        <begin position="76"/>
        <end position="95"/>
    </location>
</feature>
<feature type="transmembrane region" description="Helical" evidence="1">
    <location>
        <begin position="12"/>
        <end position="31"/>
    </location>
</feature>
<accession>A0A8K0JVW3</accession>
<keyword evidence="3" id="KW-1185">Reference proteome</keyword>
<evidence type="ECO:0000313" key="3">
    <source>
        <dbReference type="Proteomes" id="UP000792457"/>
    </source>
</evidence>
<reference evidence="2" key="2">
    <citation type="submission" date="2017-10" db="EMBL/GenBank/DDBJ databases">
        <title>Ladona fulva Genome sequencing and assembly.</title>
        <authorList>
            <person name="Murali S."/>
            <person name="Richards S."/>
            <person name="Bandaranaike D."/>
            <person name="Bellair M."/>
            <person name="Blankenburg K."/>
            <person name="Chao H."/>
            <person name="Dinh H."/>
            <person name="Doddapaneni H."/>
            <person name="Dugan-Rocha S."/>
            <person name="Elkadiri S."/>
            <person name="Gnanaolivu R."/>
            <person name="Hernandez B."/>
            <person name="Skinner E."/>
            <person name="Javaid M."/>
            <person name="Lee S."/>
            <person name="Li M."/>
            <person name="Ming W."/>
            <person name="Munidasa M."/>
            <person name="Muniz J."/>
            <person name="Nguyen L."/>
            <person name="Hughes D."/>
            <person name="Osuji N."/>
            <person name="Pu L.-L."/>
            <person name="Puazo M."/>
            <person name="Qu C."/>
            <person name="Quiroz J."/>
            <person name="Raj R."/>
            <person name="Weissenberger G."/>
            <person name="Xin Y."/>
            <person name="Zou X."/>
            <person name="Han Y."/>
            <person name="Worley K."/>
            <person name="Muzny D."/>
            <person name="Gibbs R."/>
        </authorList>
    </citation>
    <scope>NUCLEOTIDE SEQUENCE</scope>
    <source>
        <strain evidence="2">Sampled in the wild</strain>
    </source>
</reference>
<feature type="transmembrane region" description="Helical" evidence="1">
    <location>
        <begin position="133"/>
        <end position="151"/>
    </location>
</feature>
<reference evidence="2" key="1">
    <citation type="submission" date="2013-04" db="EMBL/GenBank/DDBJ databases">
        <authorList>
            <person name="Qu J."/>
            <person name="Murali S.C."/>
            <person name="Bandaranaike D."/>
            <person name="Bellair M."/>
            <person name="Blankenburg K."/>
            <person name="Chao H."/>
            <person name="Dinh H."/>
            <person name="Doddapaneni H."/>
            <person name="Downs B."/>
            <person name="Dugan-Rocha S."/>
            <person name="Elkadiri S."/>
            <person name="Gnanaolivu R.D."/>
            <person name="Hernandez B."/>
            <person name="Javaid M."/>
            <person name="Jayaseelan J.C."/>
            <person name="Lee S."/>
            <person name="Li M."/>
            <person name="Ming W."/>
            <person name="Munidasa M."/>
            <person name="Muniz J."/>
            <person name="Nguyen L."/>
            <person name="Ongeri F."/>
            <person name="Osuji N."/>
            <person name="Pu L.-L."/>
            <person name="Puazo M."/>
            <person name="Qu C."/>
            <person name="Quiroz J."/>
            <person name="Raj R."/>
            <person name="Weissenberger G."/>
            <person name="Xin Y."/>
            <person name="Zou X."/>
            <person name="Han Y."/>
            <person name="Richards S."/>
            <person name="Worley K."/>
            <person name="Muzny D."/>
            <person name="Gibbs R."/>
        </authorList>
    </citation>
    <scope>NUCLEOTIDE SEQUENCE</scope>
    <source>
        <strain evidence="2">Sampled in the wild</strain>
    </source>
</reference>
<evidence type="ECO:0000256" key="1">
    <source>
        <dbReference type="SAM" id="Phobius"/>
    </source>
</evidence>
<comment type="caution">
    <text evidence="2">The sequence shown here is derived from an EMBL/GenBank/DDBJ whole genome shotgun (WGS) entry which is preliminary data.</text>
</comment>
<gene>
    <name evidence="2" type="ORF">J437_LFUL001236</name>
</gene>
<organism evidence="2 3">
    <name type="scientific">Ladona fulva</name>
    <name type="common">Scarce chaser dragonfly</name>
    <name type="synonym">Libellula fulva</name>
    <dbReference type="NCBI Taxonomy" id="123851"/>
    <lineage>
        <taxon>Eukaryota</taxon>
        <taxon>Metazoa</taxon>
        <taxon>Ecdysozoa</taxon>
        <taxon>Arthropoda</taxon>
        <taxon>Hexapoda</taxon>
        <taxon>Insecta</taxon>
        <taxon>Pterygota</taxon>
        <taxon>Palaeoptera</taxon>
        <taxon>Odonata</taxon>
        <taxon>Epiprocta</taxon>
        <taxon>Anisoptera</taxon>
        <taxon>Libelluloidea</taxon>
        <taxon>Libellulidae</taxon>
        <taxon>Ladona</taxon>
    </lineage>
</organism>
<feature type="transmembrane region" description="Helical" evidence="1">
    <location>
        <begin position="47"/>
        <end position="69"/>
    </location>
</feature>
<keyword evidence="1" id="KW-0472">Membrane</keyword>